<protein>
    <recommendedName>
        <fullName evidence="2">G protein gamma domain-containing protein</fullName>
    </recommendedName>
</protein>
<reference evidence="3" key="1">
    <citation type="journal article" date="2008" name="BMC Genomics">
        <title>A conifer genomics resource of 200,000 spruce (Picea spp.) ESTs and 6,464 high-quality, sequence-finished full-length cDNAs for Sitka spruce (Picea sitchensis).</title>
        <authorList>
            <person name="Ralph S.G."/>
            <person name="Chun H.J."/>
            <person name="Kolosova N."/>
            <person name="Cooper D."/>
            <person name="Oddy C."/>
            <person name="Ritland C.E."/>
            <person name="Kirkpatrick R."/>
            <person name="Moore R."/>
            <person name="Barber S."/>
            <person name="Holt R.A."/>
            <person name="Jones S.J."/>
            <person name="Marra M.A."/>
            <person name="Douglas C.J."/>
            <person name="Ritland K."/>
            <person name="Bohlmann J."/>
        </authorList>
    </citation>
    <scope>NUCLEOTIDE SEQUENCE</scope>
    <source>
        <tissue evidence="3">Green portion of the leader tissue</tissue>
    </source>
</reference>
<feature type="coiled-coil region" evidence="1">
    <location>
        <begin position="34"/>
        <end position="61"/>
    </location>
</feature>
<keyword evidence="1" id="KW-0175">Coiled coil</keyword>
<dbReference type="SMART" id="SM01224">
    <property type="entry name" value="G_gamma"/>
    <property type="match status" value="1"/>
</dbReference>
<dbReference type="PANTHER" id="PTHR32378">
    <property type="entry name" value="GUANINE NUCLEOTIDE-BINDING PROTEIN SUBUNIT GAMMA 3"/>
    <property type="match status" value="1"/>
</dbReference>
<dbReference type="EMBL" id="EF087200">
    <property type="protein sequence ID" value="ABK26455.1"/>
    <property type="molecule type" value="mRNA"/>
</dbReference>
<proteinExistence type="evidence at transcript level"/>
<accession>A9P0P4</accession>
<organism evidence="3">
    <name type="scientific">Picea sitchensis</name>
    <name type="common">Sitka spruce</name>
    <name type="synonym">Pinus sitchensis</name>
    <dbReference type="NCBI Taxonomy" id="3332"/>
    <lineage>
        <taxon>Eukaryota</taxon>
        <taxon>Viridiplantae</taxon>
        <taxon>Streptophyta</taxon>
        <taxon>Embryophyta</taxon>
        <taxon>Tracheophyta</taxon>
        <taxon>Spermatophyta</taxon>
        <taxon>Pinopsida</taxon>
        <taxon>Pinidae</taxon>
        <taxon>Conifers I</taxon>
        <taxon>Pinales</taxon>
        <taxon>Pinaceae</taxon>
        <taxon>Picea</taxon>
    </lineage>
</organism>
<dbReference type="AlphaFoldDB" id="A9P0P4"/>
<dbReference type="InterPro" id="IPR055305">
    <property type="entry name" value="GG3-like"/>
</dbReference>
<dbReference type="PANTHER" id="PTHR32378:SF10">
    <property type="entry name" value="GUANINE NUCLEOTIDE-BINDING PROTEIN SUBUNIT GAMMA 3"/>
    <property type="match status" value="1"/>
</dbReference>
<feature type="domain" description="G protein gamma" evidence="2">
    <location>
        <begin position="37"/>
        <end position="111"/>
    </location>
</feature>
<evidence type="ECO:0000256" key="1">
    <source>
        <dbReference type="SAM" id="Coils"/>
    </source>
</evidence>
<name>A9P0P4_PICSI</name>
<evidence type="ECO:0000313" key="3">
    <source>
        <dbReference type="EMBL" id="ABK26455.1"/>
    </source>
</evidence>
<dbReference type="InterPro" id="IPR015898">
    <property type="entry name" value="G-protein_gamma-like_dom"/>
</dbReference>
<sequence>MINKSKMRKPNAPELETSPLHSTRHCAYPDIRGRHRKQVELNRLTKEISLLEEELKTLEGLPPSSKCCKGVVESIEKRPDPLLPFVTRGQAISSWDRWFKERSINSNCSCCCSCKHVKIWKFSYWKRFICWKLTFRKACCVFPRFSCHKCCCFQCSCAGCIKCCPLCKNK</sequence>
<evidence type="ECO:0000259" key="2">
    <source>
        <dbReference type="SMART" id="SM01224"/>
    </source>
</evidence>